<evidence type="ECO:0000256" key="4">
    <source>
        <dbReference type="ARBA" id="ARBA00023125"/>
    </source>
</evidence>
<dbReference type="InterPro" id="IPR015421">
    <property type="entry name" value="PyrdxlP-dep_Trfase_major"/>
</dbReference>
<keyword evidence="8" id="KW-1185">Reference proteome</keyword>
<dbReference type="RefSeq" id="WP_201373568.1">
    <property type="nucleotide sequence ID" value="NZ_BNJG01000002.1"/>
</dbReference>
<evidence type="ECO:0000313" key="7">
    <source>
        <dbReference type="EMBL" id="GHO57141.1"/>
    </source>
</evidence>
<evidence type="ECO:0000259" key="6">
    <source>
        <dbReference type="PROSITE" id="PS50949"/>
    </source>
</evidence>
<dbReference type="InterPro" id="IPR036390">
    <property type="entry name" value="WH_DNA-bd_sf"/>
</dbReference>
<dbReference type="Pfam" id="PF00155">
    <property type="entry name" value="Aminotran_1_2"/>
    <property type="match status" value="1"/>
</dbReference>
<dbReference type="InterPro" id="IPR036388">
    <property type="entry name" value="WH-like_DNA-bd_sf"/>
</dbReference>
<dbReference type="EMBL" id="BNJG01000002">
    <property type="protein sequence ID" value="GHO57141.1"/>
    <property type="molecule type" value="Genomic_DNA"/>
</dbReference>
<reference evidence="7 8" key="1">
    <citation type="journal article" date="2021" name="Int. J. Syst. Evol. Microbiol.">
        <title>Reticulibacter mediterranei gen. nov., sp. nov., within the new family Reticulibacteraceae fam. nov., and Ktedonospora formicarum gen. nov., sp. nov., Ktedonobacter robiniae sp. nov., Dictyobacter formicarum sp. nov. and Dictyobacter arantiisoli sp. nov., belonging to the class Ktedonobacteria.</title>
        <authorList>
            <person name="Yabe S."/>
            <person name="Zheng Y."/>
            <person name="Wang C.M."/>
            <person name="Sakai Y."/>
            <person name="Abe K."/>
            <person name="Yokota A."/>
            <person name="Donadio S."/>
            <person name="Cavaletti L."/>
            <person name="Monciardini P."/>
        </authorList>
    </citation>
    <scope>NUCLEOTIDE SEQUENCE [LARGE SCALE GENOMIC DNA]</scope>
    <source>
        <strain evidence="7 8">SOSP1-30</strain>
    </source>
</reference>
<comment type="similarity">
    <text evidence="1">In the C-terminal section; belongs to the class-I pyridoxal-phosphate-dependent aminotransferase family.</text>
</comment>
<dbReference type="PROSITE" id="PS50949">
    <property type="entry name" value="HTH_GNTR"/>
    <property type="match status" value="1"/>
</dbReference>
<feature type="domain" description="HTH gntR-type" evidence="6">
    <location>
        <begin position="18"/>
        <end position="86"/>
    </location>
</feature>
<evidence type="ECO:0000313" key="8">
    <source>
        <dbReference type="Proteomes" id="UP000654345"/>
    </source>
</evidence>
<name>A0ABQ3UWC0_9CHLR</name>
<keyword evidence="3" id="KW-0805">Transcription regulation</keyword>
<accession>A0ABQ3UWC0</accession>
<organism evidence="7 8">
    <name type="scientific">Ktedonobacter robiniae</name>
    <dbReference type="NCBI Taxonomy" id="2778365"/>
    <lineage>
        <taxon>Bacteria</taxon>
        <taxon>Bacillati</taxon>
        <taxon>Chloroflexota</taxon>
        <taxon>Ktedonobacteria</taxon>
        <taxon>Ktedonobacterales</taxon>
        <taxon>Ktedonobacteraceae</taxon>
        <taxon>Ktedonobacter</taxon>
    </lineage>
</organism>
<dbReference type="Proteomes" id="UP000654345">
    <property type="component" value="Unassembled WGS sequence"/>
</dbReference>
<dbReference type="InterPro" id="IPR015422">
    <property type="entry name" value="PyrdxlP-dep_Trfase_small"/>
</dbReference>
<dbReference type="InterPro" id="IPR051446">
    <property type="entry name" value="HTH_trans_reg/aminotransferase"/>
</dbReference>
<dbReference type="SUPFAM" id="SSF46785">
    <property type="entry name" value="Winged helix' DNA-binding domain"/>
    <property type="match status" value="1"/>
</dbReference>
<dbReference type="Gene3D" id="3.40.640.10">
    <property type="entry name" value="Type I PLP-dependent aspartate aminotransferase-like (Major domain)"/>
    <property type="match status" value="1"/>
</dbReference>
<dbReference type="CDD" id="cd07377">
    <property type="entry name" value="WHTH_GntR"/>
    <property type="match status" value="1"/>
</dbReference>
<dbReference type="SMART" id="SM00345">
    <property type="entry name" value="HTH_GNTR"/>
    <property type="match status" value="1"/>
</dbReference>
<evidence type="ECO:0000256" key="1">
    <source>
        <dbReference type="ARBA" id="ARBA00005384"/>
    </source>
</evidence>
<sequence>MDSQQFVLLLGPWTTRQGPLYRRLTSALHTLILRGDIAPGTRLPAERVLAEALAVSRSTVIAAYRLLEQEHWIELIQGSGAFVCSLPFGRTYASPVPPASFKAPWHLSQTQEEQLIDFSVGTPGPLTEMPASLFHLSGPDIEQMMTQRGYTPQGWRPLRQALASYYRHWNLPTSAEQILVTTGAQQAISLIATLYLQRGERVLLENPTYFGTIDVLRALRAQLLPLAMDVTGIDRFTLRKQVRETSPRLLIVSPTFQNPTGMLMPFSVRQDIAQLSKETKLPVLEDLTFADVLLEQESPPPIAAYEQKATILSVGSLNKLFWAGLRIGWVRGPEPIIERLTHLKETSDLGTGLISQALALQVLQHLDSLRRARQNELQQKLKLITELVSTSFPTWTWRPPEGGYFLWLRLPDGNALEFAQVALRHGVVISPGTLFSVDNSHQTYIRLPFLFDEETLREGMRKLAQAWETYTMF</sequence>
<keyword evidence="4 7" id="KW-0238">DNA-binding</keyword>
<dbReference type="CDD" id="cd00609">
    <property type="entry name" value="AAT_like"/>
    <property type="match status" value="1"/>
</dbReference>
<dbReference type="GO" id="GO:0003677">
    <property type="term" value="F:DNA binding"/>
    <property type="evidence" value="ECO:0007669"/>
    <property type="project" value="UniProtKB-KW"/>
</dbReference>
<dbReference type="SUPFAM" id="SSF53383">
    <property type="entry name" value="PLP-dependent transferases"/>
    <property type="match status" value="1"/>
</dbReference>
<keyword evidence="2" id="KW-0663">Pyridoxal phosphate</keyword>
<dbReference type="Gene3D" id="1.10.10.10">
    <property type="entry name" value="Winged helix-like DNA-binding domain superfamily/Winged helix DNA-binding domain"/>
    <property type="match status" value="1"/>
</dbReference>
<dbReference type="InterPro" id="IPR000524">
    <property type="entry name" value="Tscrpt_reg_HTH_GntR"/>
</dbReference>
<gene>
    <name evidence="7" type="ORF">KSB_56160</name>
</gene>
<dbReference type="InterPro" id="IPR015424">
    <property type="entry name" value="PyrdxlP-dep_Trfase"/>
</dbReference>
<protein>
    <submittedName>
        <fullName evidence="7">DNA-binding transcriptional regulator</fullName>
    </submittedName>
</protein>
<dbReference type="PANTHER" id="PTHR46577">
    <property type="entry name" value="HTH-TYPE TRANSCRIPTIONAL REGULATORY PROTEIN GABR"/>
    <property type="match status" value="1"/>
</dbReference>
<evidence type="ECO:0000256" key="2">
    <source>
        <dbReference type="ARBA" id="ARBA00022898"/>
    </source>
</evidence>
<evidence type="ECO:0000256" key="5">
    <source>
        <dbReference type="ARBA" id="ARBA00023163"/>
    </source>
</evidence>
<comment type="caution">
    <text evidence="7">The sequence shown here is derived from an EMBL/GenBank/DDBJ whole genome shotgun (WGS) entry which is preliminary data.</text>
</comment>
<dbReference type="Pfam" id="PF00392">
    <property type="entry name" value="GntR"/>
    <property type="match status" value="1"/>
</dbReference>
<dbReference type="PANTHER" id="PTHR46577:SF1">
    <property type="entry name" value="HTH-TYPE TRANSCRIPTIONAL REGULATORY PROTEIN GABR"/>
    <property type="match status" value="1"/>
</dbReference>
<evidence type="ECO:0000256" key="3">
    <source>
        <dbReference type="ARBA" id="ARBA00023015"/>
    </source>
</evidence>
<proteinExistence type="inferred from homology"/>
<keyword evidence="5" id="KW-0804">Transcription</keyword>
<dbReference type="InterPro" id="IPR004839">
    <property type="entry name" value="Aminotransferase_I/II_large"/>
</dbReference>
<dbReference type="Gene3D" id="3.90.1150.10">
    <property type="entry name" value="Aspartate Aminotransferase, domain 1"/>
    <property type="match status" value="1"/>
</dbReference>